<dbReference type="InterPro" id="IPR036872">
    <property type="entry name" value="CH_dom_sf"/>
</dbReference>
<evidence type="ECO:0000259" key="7">
    <source>
        <dbReference type="PROSITE" id="PS51460"/>
    </source>
</evidence>
<evidence type="ECO:0000313" key="8">
    <source>
        <dbReference type="EnsemblMetazoa" id="XP_022672608"/>
    </source>
</evidence>
<dbReference type="GO" id="GO:0005884">
    <property type="term" value="C:actin filament"/>
    <property type="evidence" value="ECO:0007669"/>
    <property type="project" value="TreeGrafter"/>
</dbReference>
<evidence type="ECO:0000313" key="9">
    <source>
        <dbReference type="Proteomes" id="UP000594260"/>
    </source>
</evidence>
<dbReference type="SUPFAM" id="SSF47576">
    <property type="entry name" value="Calponin-homology domain, CH-domain"/>
    <property type="match status" value="1"/>
</dbReference>
<dbReference type="GO" id="GO:0008017">
    <property type="term" value="F:microtubule binding"/>
    <property type="evidence" value="ECO:0007669"/>
    <property type="project" value="InterPro"/>
</dbReference>
<dbReference type="OMA" id="QCHPSQC"/>
<dbReference type="SUPFAM" id="SSF143575">
    <property type="entry name" value="GAS2 domain-like"/>
    <property type="match status" value="1"/>
</dbReference>
<dbReference type="GO" id="GO:1904825">
    <property type="term" value="P:protein localization to microtubule plus-end"/>
    <property type="evidence" value="ECO:0007669"/>
    <property type="project" value="TreeGrafter"/>
</dbReference>
<keyword evidence="3" id="KW-0206">Cytoskeleton</keyword>
<reference evidence="8" key="1">
    <citation type="submission" date="2021-01" db="UniProtKB">
        <authorList>
            <consortium name="EnsemblMetazoa"/>
        </authorList>
    </citation>
    <scope>IDENTIFICATION</scope>
</reference>
<dbReference type="PROSITE" id="PS50021">
    <property type="entry name" value="CH"/>
    <property type="match status" value="1"/>
</dbReference>
<keyword evidence="9" id="KW-1185">Reference proteome</keyword>
<feature type="domain" description="Calponin-homology (CH)" evidence="6">
    <location>
        <begin position="30"/>
        <end position="163"/>
    </location>
</feature>
<dbReference type="PROSITE" id="PS51460">
    <property type="entry name" value="GAR"/>
    <property type="match status" value="1"/>
</dbReference>
<dbReference type="InterPro" id="IPR036534">
    <property type="entry name" value="GAR_dom_sf"/>
</dbReference>
<dbReference type="RefSeq" id="XP_022672608.1">
    <property type="nucleotide sequence ID" value="XM_022816873.1"/>
</dbReference>
<evidence type="ECO:0000256" key="1">
    <source>
        <dbReference type="ARBA" id="ARBA00004245"/>
    </source>
</evidence>
<evidence type="ECO:0000256" key="4">
    <source>
        <dbReference type="ARBA" id="ARBA00038441"/>
    </source>
</evidence>
<dbReference type="InParanoid" id="A0A7M7L1W3"/>
<dbReference type="CDD" id="cd21268">
    <property type="entry name" value="CH_GAS2L1_2"/>
    <property type="match status" value="1"/>
</dbReference>
<dbReference type="SMART" id="SM00033">
    <property type="entry name" value="CH"/>
    <property type="match status" value="1"/>
</dbReference>
<feature type="compositionally biased region" description="Polar residues" evidence="5">
    <location>
        <begin position="205"/>
        <end position="218"/>
    </location>
</feature>
<protein>
    <submittedName>
        <fullName evidence="8">Uncharacterized protein</fullName>
    </submittedName>
</protein>
<feature type="compositionally biased region" description="Low complexity" evidence="5">
    <location>
        <begin position="186"/>
        <end position="204"/>
    </location>
</feature>
<dbReference type="GO" id="GO:0008093">
    <property type="term" value="F:cytoskeletal anchor activity"/>
    <property type="evidence" value="ECO:0007669"/>
    <property type="project" value="TreeGrafter"/>
</dbReference>
<dbReference type="RefSeq" id="XP_022672604.1">
    <property type="nucleotide sequence ID" value="XM_022816869.1"/>
</dbReference>
<evidence type="ECO:0000259" key="6">
    <source>
        <dbReference type="PROSITE" id="PS50021"/>
    </source>
</evidence>
<dbReference type="GO" id="GO:0031110">
    <property type="term" value="P:regulation of microtubule polymerization or depolymerization"/>
    <property type="evidence" value="ECO:0007669"/>
    <property type="project" value="TreeGrafter"/>
</dbReference>
<dbReference type="GeneID" id="111255189"/>
<comment type="similarity">
    <text evidence="4">Belongs to the GAS2 family.</text>
</comment>
<evidence type="ECO:0000256" key="5">
    <source>
        <dbReference type="SAM" id="MobiDB-lite"/>
    </source>
</evidence>
<dbReference type="Gene3D" id="1.10.418.10">
    <property type="entry name" value="Calponin-like domain"/>
    <property type="match status" value="1"/>
</dbReference>
<dbReference type="Proteomes" id="UP000594260">
    <property type="component" value="Unplaced"/>
</dbReference>
<dbReference type="Pfam" id="PF02187">
    <property type="entry name" value="GAS2"/>
    <property type="match status" value="1"/>
</dbReference>
<dbReference type="Gene3D" id="3.30.920.20">
    <property type="entry name" value="Gas2-like domain"/>
    <property type="match status" value="1"/>
</dbReference>
<dbReference type="InterPro" id="IPR001715">
    <property type="entry name" value="CH_dom"/>
</dbReference>
<dbReference type="AlphaFoldDB" id="A0A7M7L1W3"/>
<dbReference type="PANTHER" id="PTHR46756">
    <property type="entry name" value="TRANSGELIN"/>
    <property type="match status" value="1"/>
</dbReference>
<sequence length="360" mass="40969">MSTDVAVSLGAIKVDTRSLKPFKSSEEYLWAMKEDLAEWFNEMYQTGMDAFNFFDKLEDGVVLCRHANNVIDRAEKLKVVKVTRLNGSPNCKDLKPRTFRRFNYKKEVQPGSWLARDNISHFIEFCHDLQINECLRFETDDLVLRKNKKSVILCLLEVARHGFHFGMTAPVLVKMEFEIDSQLANRTSSPESSASSGRSTPTGPRVNNENKTANGQSSPPLPSDRGVQVAPTSSLPNVQTVTNDLRSLHERVVELLAQCSCPTQFPMIRVREGQYRIGESKMLIFVRILRNHIMVRVGGGWDTLAHFLDKHDPCRCRFGHRETLAGQVRIDRSGGDHQMVKQVEFKRIMAPVPAPKEPWK</sequence>
<dbReference type="RefSeq" id="XP_022672606.1">
    <property type="nucleotide sequence ID" value="XM_022816871.1"/>
</dbReference>
<dbReference type="GO" id="GO:0035371">
    <property type="term" value="C:microtubule plus-end"/>
    <property type="evidence" value="ECO:0007669"/>
    <property type="project" value="TreeGrafter"/>
</dbReference>
<dbReference type="EnsemblMetazoa" id="XM_022816874">
    <property type="protein sequence ID" value="XP_022672609"/>
    <property type="gene ID" value="LOC111255189"/>
</dbReference>
<dbReference type="GO" id="GO:0005737">
    <property type="term" value="C:cytoplasm"/>
    <property type="evidence" value="ECO:0007669"/>
    <property type="project" value="TreeGrafter"/>
</dbReference>
<organism evidence="8 9">
    <name type="scientific">Varroa destructor</name>
    <name type="common">Honeybee mite</name>
    <dbReference type="NCBI Taxonomy" id="109461"/>
    <lineage>
        <taxon>Eukaryota</taxon>
        <taxon>Metazoa</taxon>
        <taxon>Ecdysozoa</taxon>
        <taxon>Arthropoda</taxon>
        <taxon>Chelicerata</taxon>
        <taxon>Arachnida</taxon>
        <taxon>Acari</taxon>
        <taxon>Parasitiformes</taxon>
        <taxon>Mesostigmata</taxon>
        <taxon>Gamasina</taxon>
        <taxon>Dermanyssoidea</taxon>
        <taxon>Varroidae</taxon>
        <taxon>Varroa</taxon>
    </lineage>
</organism>
<feature type="region of interest" description="Disordered" evidence="5">
    <location>
        <begin position="184"/>
        <end position="238"/>
    </location>
</feature>
<dbReference type="EnsemblMetazoa" id="XM_022816872">
    <property type="protein sequence ID" value="XP_022672607"/>
    <property type="gene ID" value="LOC111255189"/>
</dbReference>
<dbReference type="EnsemblMetazoa" id="XM_022816873">
    <property type="protein sequence ID" value="XP_022672608"/>
    <property type="gene ID" value="LOC111255189"/>
</dbReference>
<dbReference type="Pfam" id="PF00307">
    <property type="entry name" value="CH"/>
    <property type="match status" value="1"/>
</dbReference>
<dbReference type="KEGG" id="vde:111255189"/>
<dbReference type="RefSeq" id="XP_022672609.1">
    <property type="nucleotide sequence ID" value="XM_022816874.1"/>
</dbReference>
<name>A0A7M7L1W3_VARDE</name>
<comment type="subcellular location">
    <subcellularLocation>
        <location evidence="1">Cytoplasm</location>
        <location evidence="1">Cytoskeleton</location>
    </subcellularLocation>
</comment>
<dbReference type="EnsemblMetazoa" id="XM_022816869">
    <property type="protein sequence ID" value="XP_022672604"/>
    <property type="gene ID" value="LOC111255189"/>
</dbReference>
<dbReference type="PANTHER" id="PTHR46756:SF18">
    <property type="entry name" value="GAS2-LIKE PROTEIN PICKLED EGGS"/>
    <property type="match status" value="1"/>
</dbReference>
<dbReference type="EnsemblMetazoa" id="XM_022816871">
    <property type="protein sequence ID" value="XP_022672606"/>
    <property type="gene ID" value="LOC111255189"/>
</dbReference>
<dbReference type="OrthoDB" id="206130at2759"/>
<feature type="domain" description="GAR" evidence="7">
    <location>
        <begin position="243"/>
        <end position="315"/>
    </location>
</feature>
<dbReference type="InterPro" id="IPR003108">
    <property type="entry name" value="GAR_dom"/>
</dbReference>
<dbReference type="GO" id="GO:0001578">
    <property type="term" value="P:microtubule bundle formation"/>
    <property type="evidence" value="ECO:0007669"/>
    <property type="project" value="TreeGrafter"/>
</dbReference>
<accession>A0A7M7L1W3</accession>
<evidence type="ECO:0000256" key="2">
    <source>
        <dbReference type="ARBA" id="ARBA00022490"/>
    </source>
</evidence>
<dbReference type="RefSeq" id="XP_022672607.1">
    <property type="nucleotide sequence ID" value="XM_022816872.1"/>
</dbReference>
<evidence type="ECO:0000256" key="3">
    <source>
        <dbReference type="ARBA" id="ARBA00023212"/>
    </source>
</evidence>
<keyword evidence="2" id="KW-0963">Cytoplasm</keyword>
<dbReference type="GO" id="GO:0051015">
    <property type="term" value="F:actin filament binding"/>
    <property type="evidence" value="ECO:0007669"/>
    <property type="project" value="TreeGrafter"/>
</dbReference>
<dbReference type="SMART" id="SM00243">
    <property type="entry name" value="GAS2"/>
    <property type="match status" value="1"/>
</dbReference>
<dbReference type="GO" id="GO:0051764">
    <property type="term" value="P:actin crosslink formation"/>
    <property type="evidence" value="ECO:0007669"/>
    <property type="project" value="TreeGrafter"/>
</dbReference>
<dbReference type="RefSeq" id="XP_022672605.1">
    <property type="nucleotide sequence ID" value="XM_022816870.1"/>
</dbReference>
<dbReference type="GO" id="GO:0001725">
    <property type="term" value="C:stress fiber"/>
    <property type="evidence" value="ECO:0007669"/>
    <property type="project" value="TreeGrafter"/>
</dbReference>
<dbReference type="EnsemblMetazoa" id="XM_022816870">
    <property type="protein sequence ID" value="XP_022672605"/>
    <property type="gene ID" value="LOC111255189"/>
</dbReference>
<proteinExistence type="inferred from homology"/>